<dbReference type="SMART" id="SM00732">
    <property type="entry name" value="YqgFc"/>
    <property type="match status" value="1"/>
</dbReference>
<dbReference type="InterPro" id="IPR012337">
    <property type="entry name" value="RNaseH-like_sf"/>
</dbReference>
<evidence type="ECO:0000259" key="5">
    <source>
        <dbReference type="SMART" id="SM00732"/>
    </source>
</evidence>
<evidence type="ECO:0000256" key="3">
    <source>
        <dbReference type="ARBA" id="ARBA00022722"/>
    </source>
</evidence>
<feature type="domain" description="YqgF/RNase H-like" evidence="5">
    <location>
        <begin position="1"/>
        <end position="100"/>
    </location>
</feature>
<dbReference type="Gene3D" id="3.30.420.140">
    <property type="entry name" value="YqgF/RNase H-like domain"/>
    <property type="match status" value="1"/>
</dbReference>
<keyword evidence="1" id="KW-0963">Cytoplasm</keyword>
<organism evidence="6">
    <name type="scientific">freshwater metagenome</name>
    <dbReference type="NCBI Taxonomy" id="449393"/>
    <lineage>
        <taxon>unclassified sequences</taxon>
        <taxon>metagenomes</taxon>
        <taxon>ecological metagenomes</taxon>
    </lineage>
</organism>
<gene>
    <name evidence="6" type="ORF">UFOPK1835_00083</name>
</gene>
<keyword evidence="2" id="KW-0690">Ribosome biogenesis</keyword>
<keyword evidence="3" id="KW-0540">Nuclease</keyword>
<proteinExistence type="inferred from homology"/>
<accession>A0A6J6G5A6</accession>
<dbReference type="EMBL" id="CAEZUP010000002">
    <property type="protein sequence ID" value="CAB4596381.1"/>
    <property type="molecule type" value="Genomic_DNA"/>
</dbReference>
<dbReference type="PANTHER" id="PTHR33317:SF4">
    <property type="entry name" value="POLYNUCLEOTIDYL TRANSFERASE, RIBONUCLEASE H-LIKE SUPERFAMILY PROTEIN"/>
    <property type="match status" value="1"/>
</dbReference>
<reference evidence="6" key="1">
    <citation type="submission" date="2020-05" db="EMBL/GenBank/DDBJ databases">
        <authorList>
            <person name="Chiriac C."/>
            <person name="Salcher M."/>
            <person name="Ghai R."/>
            <person name="Kavagutti S V."/>
        </authorList>
    </citation>
    <scope>NUCLEOTIDE SEQUENCE</scope>
</reference>
<dbReference type="CDD" id="cd16964">
    <property type="entry name" value="YqgF"/>
    <property type="match status" value="1"/>
</dbReference>
<dbReference type="Pfam" id="PF03652">
    <property type="entry name" value="RuvX"/>
    <property type="match status" value="1"/>
</dbReference>
<sequence length="143" mass="15102">MRALGVDFGSRRIGVAVSSGTVASPYDMVERSGDVALDHRRLLALAAEAEVDVIVVGMPFSLDGSMGPAAQGIESELAELRCSTSIPIETYDERLTTVTAARLLQEAGVKGKARRQLIDKMAAAVLLQAWLDGRPSTSSESGL</sequence>
<protein>
    <submittedName>
        <fullName evidence="6">Unannotated protein</fullName>
    </submittedName>
</protein>
<keyword evidence="4" id="KW-0378">Hydrolase</keyword>
<evidence type="ECO:0000256" key="4">
    <source>
        <dbReference type="ARBA" id="ARBA00022801"/>
    </source>
</evidence>
<dbReference type="HAMAP" id="MF_00651">
    <property type="entry name" value="Nuclease_YqgF"/>
    <property type="match status" value="1"/>
</dbReference>
<dbReference type="NCBIfam" id="TIGR00250">
    <property type="entry name" value="RNAse_H_YqgF"/>
    <property type="match status" value="1"/>
</dbReference>
<dbReference type="InterPro" id="IPR006641">
    <property type="entry name" value="YqgF/RNaseH-like_dom"/>
</dbReference>
<dbReference type="AlphaFoldDB" id="A0A6J6G5A6"/>
<evidence type="ECO:0000256" key="1">
    <source>
        <dbReference type="ARBA" id="ARBA00022490"/>
    </source>
</evidence>
<dbReference type="GO" id="GO:0004518">
    <property type="term" value="F:nuclease activity"/>
    <property type="evidence" value="ECO:0007669"/>
    <property type="project" value="UniProtKB-KW"/>
</dbReference>
<dbReference type="InterPro" id="IPR037027">
    <property type="entry name" value="YqgF/RNaseH-like_dom_sf"/>
</dbReference>
<dbReference type="PANTHER" id="PTHR33317">
    <property type="entry name" value="POLYNUCLEOTIDYL TRANSFERASE, RIBONUCLEASE H-LIKE SUPERFAMILY PROTEIN"/>
    <property type="match status" value="1"/>
</dbReference>
<evidence type="ECO:0000256" key="2">
    <source>
        <dbReference type="ARBA" id="ARBA00022517"/>
    </source>
</evidence>
<dbReference type="GO" id="GO:0000967">
    <property type="term" value="P:rRNA 5'-end processing"/>
    <property type="evidence" value="ECO:0007669"/>
    <property type="project" value="TreeGrafter"/>
</dbReference>
<dbReference type="SUPFAM" id="SSF53098">
    <property type="entry name" value="Ribonuclease H-like"/>
    <property type="match status" value="1"/>
</dbReference>
<dbReference type="InterPro" id="IPR005227">
    <property type="entry name" value="YqgF"/>
</dbReference>
<evidence type="ECO:0000313" key="6">
    <source>
        <dbReference type="EMBL" id="CAB4596381.1"/>
    </source>
</evidence>
<dbReference type="GO" id="GO:0016787">
    <property type="term" value="F:hydrolase activity"/>
    <property type="evidence" value="ECO:0007669"/>
    <property type="project" value="UniProtKB-KW"/>
</dbReference>
<dbReference type="GO" id="GO:0005829">
    <property type="term" value="C:cytosol"/>
    <property type="evidence" value="ECO:0007669"/>
    <property type="project" value="TreeGrafter"/>
</dbReference>
<name>A0A6J6G5A6_9ZZZZ</name>